<dbReference type="EMBL" id="JAMZIH010007032">
    <property type="protein sequence ID" value="KAJ1673371.1"/>
    <property type="molecule type" value="Genomic_DNA"/>
</dbReference>
<sequence length="394" mass="43556">MFLLWRMPGGYLYPHSPALCRGVEETAIRAATPIAGRSSYRSDSVSPVLVKARFTTGSSRWQPRRGGPAVTLTVVVVASLAALLYCDYSRTNYFVGKPKSRPGNLEPLAYNPFTLIHREELSPTTSLFRFRVEYPYRSKDMEDLAERIQAAGLWSVDLKDHFVQTCRSYTPIAWSVPASSSRDGEPKAYMDLMVKLYPHGSVSRFVHATRIGDAVEIRGPILTWQYTPNKHKHIVMISGGTGVAPMYQLITRILGTEDGCDQTQMTLVYANRSEQDIPLYNELTELQRKYPDRLNVHFVVDKASPDTGLVKAQHEGLLSRELIASVLPSLPPHSTVGSGSDISPLSANPIMVLVSGPPGMMQLVCGNKFIDSSQGEVTGILGQLGLTNRNVFKL</sequence>
<organism evidence="1 2">
    <name type="scientific">Spiromyces aspiralis</name>
    <dbReference type="NCBI Taxonomy" id="68401"/>
    <lineage>
        <taxon>Eukaryota</taxon>
        <taxon>Fungi</taxon>
        <taxon>Fungi incertae sedis</taxon>
        <taxon>Zoopagomycota</taxon>
        <taxon>Kickxellomycotina</taxon>
        <taxon>Kickxellomycetes</taxon>
        <taxon>Kickxellales</taxon>
        <taxon>Kickxellaceae</taxon>
        <taxon>Spiromyces</taxon>
    </lineage>
</organism>
<proteinExistence type="predicted"/>
<accession>A0ACC1HAQ5</accession>
<dbReference type="Proteomes" id="UP001145114">
    <property type="component" value="Unassembled WGS sequence"/>
</dbReference>
<evidence type="ECO:0000313" key="1">
    <source>
        <dbReference type="EMBL" id="KAJ1673371.1"/>
    </source>
</evidence>
<reference evidence="1" key="1">
    <citation type="submission" date="2022-06" db="EMBL/GenBank/DDBJ databases">
        <title>Phylogenomic reconstructions and comparative analyses of Kickxellomycotina fungi.</title>
        <authorList>
            <person name="Reynolds N.K."/>
            <person name="Stajich J.E."/>
            <person name="Barry K."/>
            <person name="Grigoriev I.V."/>
            <person name="Crous P."/>
            <person name="Smith M.E."/>
        </authorList>
    </citation>
    <scope>NUCLEOTIDE SEQUENCE</scope>
    <source>
        <strain evidence="1">RSA 2271</strain>
    </source>
</reference>
<name>A0ACC1HAQ5_9FUNG</name>
<comment type="caution">
    <text evidence="1">The sequence shown here is derived from an EMBL/GenBank/DDBJ whole genome shotgun (WGS) entry which is preliminary data.</text>
</comment>
<evidence type="ECO:0000313" key="2">
    <source>
        <dbReference type="Proteomes" id="UP001145114"/>
    </source>
</evidence>
<keyword evidence="2" id="KW-1185">Reference proteome</keyword>
<gene>
    <name evidence="1" type="ORF">EV182_005372</name>
</gene>
<protein>
    <submittedName>
        <fullName evidence="1">Uncharacterized protein</fullName>
    </submittedName>
</protein>